<dbReference type="GO" id="GO:0001217">
    <property type="term" value="F:DNA-binding transcription repressor activity"/>
    <property type="evidence" value="ECO:0007669"/>
    <property type="project" value="TreeGrafter"/>
</dbReference>
<evidence type="ECO:0000256" key="4">
    <source>
        <dbReference type="ARBA" id="ARBA00023125"/>
    </source>
</evidence>
<reference evidence="7 8" key="1">
    <citation type="submission" date="2020-02" db="EMBL/GenBank/DDBJ databases">
        <title>Nitrogenibacter mangrovi gen. nov., sp. nov. isolated from mangrove sediment, a denitrifying betaproteobacterium.</title>
        <authorList>
            <person name="Liao H."/>
            <person name="Tian Y."/>
        </authorList>
    </citation>
    <scope>NUCLEOTIDE SEQUENCE [LARGE SCALE GENOMIC DNA]</scope>
    <source>
        <strain evidence="7 8">M9-3-2</strain>
    </source>
</reference>
<dbReference type="GO" id="GO:0005829">
    <property type="term" value="C:cytosol"/>
    <property type="evidence" value="ECO:0007669"/>
    <property type="project" value="TreeGrafter"/>
</dbReference>
<dbReference type="GO" id="GO:0003681">
    <property type="term" value="F:bent DNA binding"/>
    <property type="evidence" value="ECO:0007669"/>
    <property type="project" value="TreeGrafter"/>
</dbReference>
<organism evidence="7 8">
    <name type="scientific">Nitrogeniibacter mangrovi</name>
    <dbReference type="NCBI Taxonomy" id="2016596"/>
    <lineage>
        <taxon>Bacteria</taxon>
        <taxon>Pseudomonadati</taxon>
        <taxon>Pseudomonadota</taxon>
        <taxon>Betaproteobacteria</taxon>
        <taxon>Rhodocyclales</taxon>
        <taxon>Zoogloeaceae</taxon>
        <taxon>Nitrogeniibacter</taxon>
    </lineage>
</organism>
<keyword evidence="3" id="KW-0963">Cytoplasm</keyword>
<evidence type="ECO:0000256" key="2">
    <source>
        <dbReference type="ARBA" id="ARBA00010610"/>
    </source>
</evidence>
<dbReference type="SMART" id="SM00528">
    <property type="entry name" value="HNS"/>
    <property type="match status" value="1"/>
</dbReference>
<feature type="compositionally biased region" description="Basic residues" evidence="5">
    <location>
        <begin position="59"/>
        <end position="78"/>
    </location>
</feature>
<dbReference type="GO" id="GO:0009295">
    <property type="term" value="C:nucleoid"/>
    <property type="evidence" value="ECO:0007669"/>
    <property type="project" value="UniProtKB-SubCell"/>
</dbReference>
<dbReference type="InterPro" id="IPR027444">
    <property type="entry name" value="H-NS_C_dom"/>
</dbReference>
<feature type="domain" description="DNA-binding protein H-NS-like C-terminal" evidence="6">
    <location>
        <begin position="70"/>
        <end position="115"/>
    </location>
</feature>
<dbReference type="SUPFAM" id="SSF81273">
    <property type="entry name" value="H-NS histone-like proteins"/>
    <property type="match status" value="1"/>
</dbReference>
<feature type="region of interest" description="Disordered" evidence="5">
    <location>
        <begin position="59"/>
        <end position="95"/>
    </location>
</feature>
<dbReference type="GO" id="GO:0003680">
    <property type="term" value="F:minor groove of adenine-thymine-rich DNA binding"/>
    <property type="evidence" value="ECO:0007669"/>
    <property type="project" value="TreeGrafter"/>
</dbReference>
<dbReference type="GO" id="GO:0032993">
    <property type="term" value="C:protein-DNA complex"/>
    <property type="evidence" value="ECO:0007669"/>
    <property type="project" value="TreeGrafter"/>
</dbReference>
<dbReference type="EMBL" id="CP048836">
    <property type="protein sequence ID" value="QID19886.1"/>
    <property type="molecule type" value="Genomic_DNA"/>
</dbReference>
<dbReference type="Proteomes" id="UP000501991">
    <property type="component" value="Chromosome"/>
</dbReference>
<dbReference type="PANTHER" id="PTHR38097:SF2">
    <property type="entry name" value="DNA-BINDING PROTEIN STPA"/>
    <property type="match status" value="1"/>
</dbReference>
<evidence type="ECO:0000256" key="3">
    <source>
        <dbReference type="ARBA" id="ARBA00022490"/>
    </source>
</evidence>
<dbReference type="InterPro" id="IPR037150">
    <property type="entry name" value="H-NS_C_dom_sf"/>
</dbReference>
<dbReference type="KEGG" id="azq:G3580_15730"/>
<name>A0A6C1B7Z2_9RHOO</name>
<proteinExistence type="inferred from homology"/>
<sequence>MKLNDMTVTELRRLRGKVDAELKRRDDVARKEVLKQVKKIAADHGVSLSDVLAEAKPARAARKTTTRKSATKGKRVPVKYRNPADSSQGWTGRGRKPRWVEEWLAGGKSLDDLLVSQ</sequence>
<dbReference type="Gene3D" id="4.10.430.10">
    <property type="entry name" value="Histone-like protein H-NS, C-terminal domain"/>
    <property type="match status" value="1"/>
</dbReference>
<protein>
    <submittedName>
        <fullName evidence="7">H-NS histone family protein</fullName>
    </submittedName>
</protein>
<dbReference type="GO" id="GO:0000976">
    <property type="term" value="F:transcription cis-regulatory region binding"/>
    <property type="evidence" value="ECO:0007669"/>
    <property type="project" value="TreeGrafter"/>
</dbReference>
<evidence type="ECO:0000256" key="5">
    <source>
        <dbReference type="SAM" id="MobiDB-lite"/>
    </source>
</evidence>
<keyword evidence="8" id="KW-1185">Reference proteome</keyword>
<dbReference type="AlphaFoldDB" id="A0A6C1B7Z2"/>
<comment type="similarity">
    <text evidence="2">Belongs to the histone-like protein H-NS family.</text>
</comment>
<gene>
    <name evidence="7" type="ORF">G3580_15730</name>
</gene>
<evidence type="ECO:0000259" key="6">
    <source>
        <dbReference type="SMART" id="SM00528"/>
    </source>
</evidence>
<evidence type="ECO:0000313" key="8">
    <source>
        <dbReference type="Proteomes" id="UP000501991"/>
    </source>
</evidence>
<keyword evidence="4" id="KW-0238">DNA-binding</keyword>
<accession>A0A6C1B7Z2</accession>
<evidence type="ECO:0000313" key="7">
    <source>
        <dbReference type="EMBL" id="QID19886.1"/>
    </source>
</evidence>
<dbReference type="Pfam" id="PF00816">
    <property type="entry name" value="Histone_HNS"/>
    <property type="match status" value="1"/>
</dbReference>
<comment type="subcellular location">
    <subcellularLocation>
        <location evidence="1">Cytoplasm</location>
        <location evidence="1">Nucleoid</location>
    </subcellularLocation>
</comment>
<dbReference type="PANTHER" id="PTHR38097">
    <property type="match status" value="1"/>
</dbReference>
<evidence type="ECO:0000256" key="1">
    <source>
        <dbReference type="ARBA" id="ARBA00004453"/>
    </source>
</evidence>